<dbReference type="SUPFAM" id="SSF52343">
    <property type="entry name" value="Ferredoxin reductase-like, C-terminal NADP-linked domain"/>
    <property type="match status" value="1"/>
</dbReference>
<dbReference type="PROSITE" id="PS51384">
    <property type="entry name" value="FAD_FR"/>
    <property type="match status" value="1"/>
</dbReference>
<dbReference type="InterPro" id="IPR017938">
    <property type="entry name" value="Riboflavin_synthase-like_b-brl"/>
</dbReference>
<name>A0A1F5FWV1_9BACT</name>
<dbReference type="InterPro" id="IPR039261">
    <property type="entry name" value="FNR_nucleotide-bd"/>
</dbReference>
<dbReference type="GO" id="GO:0016491">
    <property type="term" value="F:oxidoreductase activity"/>
    <property type="evidence" value="ECO:0007669"/>
    <property type="project" value="InterPro"/>
</dbReference>
<sequence length="236" mass="27009">MRIDSMVGPKKQVGKVIKKLELAEKVFEMVVSLPETLLFKPGQYVSLRVSESGIRRSYSVVEYASGNIKLLVDVGPAGLGSVFLENIKVGEALEVMGFFGNFVVDRNELEDKKTVYFVATGTGIAPFLPMIHKLKSFYTGKVILWWGVRYERRLYWQQELKDMETSWSNFSYEIYMSRPEEGWKGKMGRVGDDLDGVNAENTSWYLCGATEMIEQMKERLLLKGVSETDINYEKFF</sequence>
<dbReference type="PANTHER" id="PTHR47354:SF5">
    <property type="entry name" value="PROTEIN RFBI"/>
    <property type="match status" value="1"/>
</dbReference>
<evidence type="ECO:0000313" key="3">
    <source>
        <dbReference type="Proteomes" id="UP000179237"/>
    </source>
</evidence>
<dbReference type="PRINTS" id="PR00410">
    <property type="entry name" value="PHEHYDRXLASE"/>
</dbReference>
<dbReference type="Proteomes" id="UP000179237">
    <property type="component" value="Unassembled WGS sequence"/>
</dbReference>
<proteinExistence type="predicted"/>
<dbReference type="Gene3D" id="2.40.30.10">
    <property type="entry name" value="Translation factors"/>
    <property type="match status" value="1"/>
</dbReference>
<dbReference type="InterPro" id="IPR008333">
    <property type="entry name" value="Cbr1-like_FAD-bd_dom"/>
</dbReference>
<organism evidence="2 3">
    <name type="scientific">Candidatus Collierbacteria bacterium RIFOXYD1_FULL_40_9</name>
    <dbReference type="NCBI Taxonomy" id="1817731"/>
    <lineage>
        <taxon>Bacteria</taxon>
        <taxon>Candidatus Collieribacteriota</taxon>
    </lineage>
</organism>
<dbReference type="Pfam" id="PF00175">
    <property type="entry name" value="NAD_binding_1"/>
    <property type="match status" value="1"/>
</dbReference>
<dbReference type="PANTHER" id="PTHR47354">
    <property type="entry name" value="NADH OXIDOREDUCTASE HCR"/>
    <property type="match status" value="1"/>
</dbReference>
<dbReference type="InterPro" id="IPR001709">
    <property type="entry name" value="Flavoprot_Pyr_Nucl_cyt_Rdtase"/>
</dbReference>
<dbReference type="Pfam" id="PF00970">
    <property type="entry name" value="FAD_binding_6"/>
    <property type="match status" value="1"/>
</dbReference>
<dbReference type="InterPro" id="IPR001433">
    <property type="entry name" value="OxRdtase_FAD/NAD-bd"/>
</dbReference>
<dbReference type="EMBL" id="MFAQ01000002">
    <property type="protein sequence ID" value="OGD84088.1"/>
    <property type="molecule type" value="Genomic_DNA"/>
</dbReference>
<dbReference type="AlphaFoldDB" id="A0A1F5FWV1"/>
<dbReference type="InterPro" id="IPR050415">
    <property type="entry name" value="MRET"/>
</dbReference>
<dbReference type="PRINTS" id="PR00371">
    <property type="entry name" value="FPNCR"/>
</dbReference>
<evidence type="ECO:0000259" key="1">
    <source>
        <dbReference type="PROSITE" id="PS51384"/>
    </source>
</evidence>
<dbReference type="InterPro" id="IPR017927">
    <property type="entry name" value="FAD-bd_FR_type"/>
</dbReference>
<protein>
    <recommendedName>
        <fullName evidence="1">FAD-binding FR-type domain-containing protein</fullName>
    </recommendedName>
</protein>
<comment type="caution">
    <text evidence="2">The sequence shown here is derived from an EMBL/GenBank/DDBJ whole genome shotgun (WGS) entry which is preliminary data.</text>
</comment>
<dbReference type="SUPFAM" id="SSF63380">
    <property type="entry name" value="Riboflavin synthase domain-like"/>
    <property type="match status" value="1"/>
</dbReference>
<dbReference type="CDD" id="cd00322">
    <property type="entry name" value="FNR_like"/>
    <property type="match status" value="1"/>
</dbReference>
<evidence type="ECO:0000313" key="2">
    <source>
        <dbReference type="EMBL" id="OGD84088.1"/>
    </source>
</evidence>
<reference evidence="2 3" key="1">
    <citation type="journal article" date="2016" name="Nat. Commun.">
        <title>Thousands of microbial genomes shed light on interconnected biogeochemical processes in an aquifer system.</title>
        <authorList>
            <person name="Anantharaman K."/>
            <person name="Brown C.T."/>
            <person name="Hug L.A."/>
            <person name="Sharon I."/>
            <person name="Castelle C.J."/>
            <person name="Probst A.J."/>
            <person name="Thomas B.C."/>
            <person name="Singh A."/>
            <person name="Wilkins M.J."/>
            <person name="Karaoz U."/>
            <person name="Brodie E.L."/>
            <person name="Williams K.H."/>
            <person name="Hubbard S.S."/>
            <person name="Banfield J.F."/>
        </authorList>
    </citation>
    <scope>NUCLEOTIDE SEQUENCE [LARGE SCALE GENOMIC DNA]</scope>
</reference>
<feature type="domain" description="FAD-binding FR-type" evidence="1">
    <location>
        <begin position="9"/>
        <end position="105"/>
    </location>
</feature>
<dbReference type="Gene3D" id="3.40.50.80">
    <property type="entry name" value="Nucleotide-binding domain of ferredoxin-NADP reductase (FNR) module"/>
    <property type="match status" value="1"/>
</dbReference>
<gene>
    <name evidence="2" type="ORF">A2572_03090</name>
</gene>
<accession>A0A1F5FWV1</accession>